<sequence length="519" mass="57664">MKIKVKLGVLSAALIATSAMAVPPEVLDRSWAASVELAGEGDPDVAIKRMHEMADLNRTVFNGIEYHEQTQNFVDEMWDNLESFNLSHFYEMLPEQDGDWRQLRMYGARVGEKYKVGPTPNAVGVAAEGVPQSIGDMSALVRAKKIDGDMGNHYLMRSTLQLGVGDMRWHSVQGAAVETFRVVVDGAPSFNEASNKGITQQYRDNVIRMSPKLGSEDVDIIAPLWASFPAMWELLSHIGAIEDVVYHDLNKPYRQLKVSFVIEPERMKKYYPHIADHLLSMNRLFKGSIRLEDERGELFNAEMDSRTMRGSFQAFIADGRILPVKGNKVIVDAPPIEDNKPWNFIAHMQSTMTILGVVTHIDNAKARVQYMATDDGAKLVGQLSDVPDIRVQGDALGIMPTSMIDIVLPKDLDEIIKEFIAVACKGNEGKGILVGAQFDQSSKAGDTSVLTLKTAFEGLDNFFVRIGMGIVNDRVLPDKDVSEEVNRLIFETQEAFALDLKGFESVANSKRLAANDREQ</sequence>
<evidence type="ECO:0000313" key="3">
    <source>
        <dbReference type="Proteomes" id="UP000235116"/>
    </source>
</evidence>
<keyword evidence="3" id="KW-1185">Reference proteome</keyword>
<keyword evidence="1" id="KW-0732">Signal</keyword>
<feature type="signal peptide" evidence="1">
    <location>
        <begin position="1"/>
        <end position="21"/>
    </location>
</feature>
<dbReference type="OrthoDB" id="6349496at2"/>
<dbReference type="RefSeq" id="WP_101896058.1">
    <property type="nucleotide sequence ID" value="NZ_CP022684.1"/>
</dbReference>
<organism evidence="2 3">
    <name type="scientific">Ketobacter alkanivorans</name>
    <dbReference type="NCBI Taxonomy" id="1917421"/>
    <lineage>
        <taxon>Bacteria</taxon>
        <taxon>Pseudomonadati</taxon>
        <taxon>Pseudomonadota</taxon>
        <taxon>Gammaproteobacteria</taxon>
        <taxon>Pseudomonadales</taxon>
        <taxon>Ketobacteraceae</taxon>
        <taxon>Ketobacter</taxon>
    </lineage>
</organism>
<dbReference type="KEGG" id="kak:Kalk_20615"/>
<proteinExistence type="predicted"/>
<evidence type="ECO:0000256" key="1">
    <source>
        <dbReference type="SAM" id="SignalP"/>
    </source>
</evidence>
<feature type="chain" id="PRO_5014642670" evidence="1">
    <location>
        <begin position="22"/>
        <end position="519"/>
    </location>
</feature>
<name>A0A2K9LT88_9GAMM</name>
<evidence type="ECO:0000313" key="2">
    <source>
        <dbReference type="EMBL" id="AUM14685.1"/>
    </source>
</evidence>
<dbReference type="Proteomes" id="UP000235116">
    <property type="component" value="Chromosome"/>
</dbReference>
<gene>
    <name evidence="2" type="ORF">Kalk_20615</name>
</gene>
<accession>A0A2K9LT88</accession>
<dbReference type="AlphaFoldDB" id="A0A2K9LT88"/>
<reference evidence="3" key="1">
    <citation type="submission" date="2017-08" db="EMBL/GenBank/DDBJ databases">
        <title>Direct submision.</title>
        <authorList>
            <person name="Kim S.-J."/>
            <person name="Rhee S.-K."/>
        </authorList>
    </citation>
    <scope>NUCLEOTIDE SEQUENCE [LARGE SCALE GENOMIC DNA]</scope>
    <source>
        <strain evidence="3">GI5</strain>
    </source>
</reference>
<protein>
    <submittedName>
        <fullName evidence="2">Uncharacterized protein</fullName>
    </submittedName>
</protein>
<dbReference type="EMBL" id="CP022684">
    <property type="protein sequence ID" value="AUM14685.1"/>
    <property type="molecule type" value="Genomic_DNA"/>
</dbReference>